<sequence length="194" mass="21484">MSNVPQKCWGGGDEGFTEKVTIWAPSSRQIEEGGRPRGSEGLRMRGLTPGIWTRRPYTGSSHQTRKRKFRDVPLWVLEKGGRLGGSKERGEERKREERETERGSEVSVLALPSLQGRGPILGARGRLLLSWDQEAGGGLLASGQTLHRVLITPTPQSRRAARHHPTGSRCSQVLLPPVTEQVQGQMSAGEKEWF</sequence>
<dbReference type="AlphaFoldDB" id="A0A5N4E611"/>
<name>A0A5N4E611_CAMDR</name>
<feature type="region of interest" description="Disordered" evidence="1">
    <location>
        <begin position="81"/>
        <end position="104"/>
    </location>
</feature>
<feature type="compositionally biased region" description="Basic and acidic residues" evidence="1">
    <location>
        <begin position="29"/>
        <end position="43"/>
    </location>
</feature>
<evidence type="ECO:0000313" key="3">
    <source>
        <dbReference type="Proteomes" id="UP000299084"/>
    </source>
</evidence>
<dbReference type="Proteomes" id="UP000299084">
    <property type="component" value="Unassembled WGS sequence"/>
</dbReference>
<dbReference type="EMBL" id="JWIN03000005">
    <property type="protein sequence ID" value="KAB1278891.1"/>
    <property type="molecule type" value="Genomic_DNA"/>
</dbReference>
<keyword evidence="3" id="KW-1185">Reference proteome</keyword>
<feature type="region of interest" description="Disordered" evidence="1">
    <location>
        <begin position="26"/>
        <end position="65"/>
    </location>
</feature>
<comment type="caution">
    <text evidence="2">The sequence shown here is derived from an EMBL/GenBank/DDBJ whole genome shotgun (WGS) entry which is preliminary data.</text>
</comment>
<evidence type="ECO:0000313" key="2">
    <source>
        <dbReference type="EMBL" id="KAB1278891.1"/>
    </source>
</evidence>
<organism evidence="2 3">
    <name type="scientific">Camelus dromedarius</name>
    <name type="common">Dromedary</name>
    <name type="synonym">Arabian camel</name>
    <dbReference type="NCBI Taxonomy" id="9838"/>
    <lineage>
        <taxon>Eukaryota</taxon>
        <taxon>Metazoa</taxon>
        <taxon>Chordata</taxon>
        <taxon>Craniata</taxon>
        <taxon>Vertebrata</taxon>
        <taxon>Euteleostomi</taxon>
        <taxon>Mammalia</taxon>
        <taxon>Eutheria</taxon>
        <taxon>Laurasiatheria</taxon>
        <taxon>Artiodactyla</taxon>
        <taxon>Tylopoda</taxon>
        <taxon>Camelidae</taxon>
        <taxon>Camelus</taxon>
    </lineage>
</organism>
<evidence type="ECO:0000256" key="1">
    <source>
        <dbReference type="SAM" id="MobiDB-lite"/>
    </source>
</evidence>
<gene>
    <name evidence="2" type="ORF">Cadr_000007017</name>
</gene>
<proteinExistence type="predicted"/>
<protein>
    <submittedName>
        <fullName evidence="2">Uncharacterized protein</fullName>
    </submittedName>
</protein>
<accession>A0A5N4E611</accession>
<reference evidence="2 3" key="1">
    <citation type="journal article" date="2019" name="Mol. Ecol. Resour.">
        <title>Improving Illumina assemblies with Hi-C and long reads: an example with the North African dromedary.</title>
        <authorList>
            <person name="Elbers J.P."/>
            <person name="Rogers M.F."/>
            <person name="Perelman P.L."/>
            <person name="Proskuryakova A.A."/>
            <person name="Serdyukova N.A."/>
            <person name="Johnson W.E."/>
            <person name="Horin P."/>
            <person name="Corander J."/>
            <person name="Murphy D."/>
            <person name="Burger P.A."/>
        </authorList>
    </citation>
    <scope>NUCLEOTIDE SEQUENCE [LARGE SCALE GENOMIC DNA]</scope>
    <source>
        <strain evidence="2">Drom800</strain>
        <tissue evidence="2">Blood</tissue>
    </source>
</reference>